<keyword evidence="1" id="KW-0805">Transcription regulation</keyword>
<evidence type="ECO:0000256" key="3">
    <source>
        <dbReference type="ARBA" id="ARBA00023242"/>
    </source>
</evidence>
<dbReference type="SUPFAM" id="SSF46689">
    <property type="entry name" value="Homeodomain-like"/>
    <property type="match status" value="1"/>
</dbReference>
<dbReference type="EMBL" id="GDID01004379">
    <property type="protein sequence ID" value="JAP92227.1"/>
    <property type="molecule type" value="Transcribed_RNA"/>
</dbReference>
<evidence type="ECO:0000256" key="1">
    <source>
        <dbReference type="ARBA" id="ARBA00023015"/>
    </source>
</evidence>
<dbReference type="InterPro" id="IPR006447">
    <property type="entry name" value="Myb_dom_plants"/>
</dbReference>
<gene>
    <name evidence="4" type="ORF">TPC1_15906</name>
</gene>
<proteinExistence type="predicted"/>
<dbReference type="GO" id="GO:0003677">
    <property type="term" value="F:DNA binding"/>
    <property type="evidence" value="ECO:0007669"/>
    <property type="project" value="InterPro"/>
</dbReference>
<evidence type="ECO:0000313" key="4">
    <source>
        <dbReference type="EMBL" id="JAP92227.1"/>
    </source>
</evidence>
<dbReference type="AlphaFoldDB" id="A0A146K6H8"/>
<name>A0A146K6H8_9EUKA</name>
<sequence>FLDFEYCPIPSASFDDEMSYPIDSLTSSSNQSYNSFDKQSSESTDKFQCKMYMNKWYVPVSTVVQNKESIYSLCQRVVNHKQRNSKKFRWNLENCIQFARVVTKIGISKVKPKDIKEQFPQQEITATMLGSHLQKYRQRLVRIYKLDSYADLEDWMIESYGDREVEALAQKWQK</sequence>
<dbReference type="InterPro" id="IPR009057">
    <property type="entry name" value="Homeodomain-like_sf"/>
</dbReference>
<reference evidence="4" key="1">
    <citation type="submission" date="2015-07" db="EMBL/GenBank/DDBJ databases">
        <title>Adaptation to a free-living lifestyle via gene acquisitions in the diplomonad Trepomonas sp. PC1.</title>
        <authorList>
            <person name="Xu F."/>
            <person name="Jerlstrom-Hultqvist J."/>
            <person name="Kolisko M."/>
            <person name="Simpson A.G.B."/>
            <person name="Roger A.J."/>
            <person name="Svard S.G."/>
            <person name="Andersson J.O."/>
        </authorList>
    </citation>
    <scope>NUCLEOTIDE SEQUENCE</scope>
    <source>
        <strain evidence="4">PC1</strain>
    </source>
</reference>
<organism evidence="4">
    <name type="scientific">Trepomonas sp. PC1</name>
    <dbReference type="NCBI Taxonomy" id="1076344"/>
    <lineage>
        <taxon>Eukaryota</taxon>
        <taxon>Metamonada</taxon>
        <taxon>Diplomonadida</taxon>
        <taxon>Hexamitidae</taxon>
        <taxon>Hexamitinae</taxon>
        <taxon>Trepomonas</taxon>
    </lineage>
</organism>
<feature type="non-terminal residue" evidence="4">
    <location>
        <position position="1"/>
    </location>
</feature>
<keyword evidence="3" id="KW-0539">Nucleus</keyword>
<accession>A0A146K6H8</accession>
<evidence type="ECO:0008006" key="5">
    <source>
        <dbReference type="Google" id="ProtNLM"/>
    </source>
</evidence>
<dbReference type="Gene3D" id="1.10.10.60">
    <property type="entry name" value="Homeodomain-like"/>
    <property type="match status" value="1"/>
</dbReference>
<evidence type="ECO:0000256" key="2">
    <source>
        <dbReference type="ARBA" id="ARBA00023163"/>
    </source>
</evidence>
<keyword evidence="2" id="KW-0804">Transcription</keyword>
<dbReference type="NCBIfam" id="TIGR01557">
    <property type="entry name" value="myb_SHAQKYF"/>
    <property type="match status" value="1"/>
</dbReference>
<protein>
    <recommendedName>
        <fullName evidence="5">Myb-like DNA-binding domain-containing protein</fullName>
    </recommendedName>
</protein>